<accession>A0A653DTJ1</accession>
<name>A0A653DTJ1_CALMS</name>
<reference evidence="1 2" key="1">
    <citation type="submission" date="2019-01" db="EMBL/GenBank/DDBJ databases">
        <authorList>
            <person name="Sayadi A."/>
        </authorList>
    </citation>
    <scope>NUCLEOTIDE SEQUENCE [LARGE SCALE GENOMIC DNA]</scope>
</reference>
<protein>
    <submittedName>
        <fullName evidence="1">Uncharacterized protein</fullName>
    </submittedName>
</protein>
<organism evidence="1 2">
    <name type="scientific">Callosobruchus maculatus</name>
    <name type="common">Southern cowpea weevil</name>
    <name type="synonym">Pulse bruchid</name>
    <dbReference type="NCBI Taxonomy" id="64391"/>
    <lineage>
        <taxon>Eukaryota</taxon>
        <taxon>Metazoa</taxon>
        <taxon>Ecdysozoa</taxon>
        <taxon>Arthropoda</taxon>
        <taxon>Hexapoda</taxon>
        <taxon>Insecta</taxon>
        <taxon>Pterygota</taxon>
        <taxon>Neoptera</taxon>
        <taxon>Endopterygota</taxon>
        <taxon>Coleoptera</taxon>
        <taxon>Polyphaga</taxon>
        <taxon>Cucujiformia</taxon>
        <taxon>Chrysomeloidea</taxon>
        <taxon>Chrysomelidae</taxon>
        <taxon>Bruchinae</taxon>
        <taxon>Bruchini</taxon>
        <taxon>Callosobruchus</taxon>
    </lineage>
</organism>
<evidence type="ECO:0000313" key="1">
    <source>
        <dbReference type="EMBL" id="VEN63367.1"/>
    </source>
</evidence>
<dbReference type="PROSITE" id="PS50096">
    <property type="entry name" value="IQ"/>
    <property type="match status" value="1"/>
</dbReference>
<evidence type="ECO:0000313" key="2">
    <source>
        <dbReference type="Proteomes" id="UP000410492"/>
    </source>
</evidence>
<gene>
    <name evidence="1" type="ORF">CALMAC_LOCUS20206</name>
</gene>
<sequence>MKRSSGIFRCSVCDCKVQLLSFLISLLRIFLKIHQTGAITRISSRYRGLVHRKSKTQRKGRWRINV</sequence>
<dbReference type="Proteomes" id="UP000410492">
    <property type="component" value="Unassembled WGS sequence"/>
</dbReference>
<dbReference type="AlphaFoldDB" id="A0A653DTJ1"/>
<keyword evidence="2" id="KW-1185">Reference proteome</keyword>
<dbReference type="EMBL" id="CAACVG010014576">
    <property type="protein sequence ID" value="VEN63367.1"/>
    <property type="molecule type" value="Genomic_DNA"/>
</dbReference>
<dbReference type="OrthoDB" id="8170117at2759"/>
<proteinExistence type="predicted"/>